<evidence type="ECO:0000256" key="3">
    <source>
        <dbReference type="ARBA" id="ARBA00026104"/>
    </source>
</evidence>
<reference evidence="13" key="1">
    <citation type="submission" date="2021-03" db="EMBL/GenBank/DDBJ databases">
        <title>Chromosome level genome of the anhydrobiotic midge Polypedilum vanderplanki.</title>
        <authorList>
            <person name="Yoshida Y."/>
            <person name="Kikawada T."/>
            <person name="Gusev O."/>
        </authorList>
    </citation>
    <scope>NUCLEOTIDE SEQUENCE</scope>
    <source>
        <strain evidence="13">NIAS01</strain>
        <tissue evidence="13">Whole body or cell culture</tissue>
    </source>
</reference>
<evidence type="ECO:0000256" key="4">
    <source>
        <dbReference type="ARBA" id="ARBA00042703"/>
    </source>
</evidence>
<dbReference type="AlphaFoldDB" id="A0A9J6BG38"/>
<comment type="catalytic activity">
    <reaction evidence="10">
        <text>1-octadecanoyl-2-(9Z-octadecenoyl)-sn-glycerol + H2O = 2-(9Z-octadecenoyl)-glycerol + octadecanoate + H(+)</text>
        <dbReference type="Rhea" id="RHEA:77103"/>
        <dbReference type="ChEBI" id="CHEBI:15377"/>
        <dbReference type="ChEBI" id="CHEBI:15378"/>
        <dbReference type="ChEBI" id="CHEBI:25629"/>
        <dbReference type="ChEBI" id="CHEBI:73990"/>
        <dbReference type="ChEBI" id="CHEBI:75468"/>
    </reaction>
</comment>
<evidence type="ECO:0000256" key="11">
    <source>
        <dbReference type="ARBA" id="ARBA00048919"/>
    </source>
</evidence>
<evidence type="ECO:0000313" key="14">
    <source>
        <dbReference type="Proteomes" id="UP001107558"/>
    </source>
</evidence>
<dbReference type="Proteomes" id="UP001107558">
    <property type="component" value="Chromosome 4"/>
</dbReference>
<organism evidence="13 14">
    <name type="scientific">Polypedilum vanderplanki</name>
    <name type="common">Sleeping chironomid midge</name>
    <dbReference type="NCBI Taxonomy" id="319348"/>
    <lineage>
        <taxon>Eukaryota</taxon>
        <taxon>Metazoa</taxon>
        <taxon>Ecdysozoa</taxon>
        <taxon>Arthropoda</taxon>
        <taxon>Hexapoda</taxon>
        <taxon>Insecta</taxon>
        <taxon>Pterygota</taxon>
        <taxon>Neoptera</taxon>
        <taxon>Endopterygota</taxon>
        <taxon>Diptera</taxon>
        <taxon>Nematocera</taxon>
        <taxon>Chironomoidea</taxon>
        <taxon>Chironomidae</taxon>
        <taxon>Chironominae</taxon>
        <taxon>Polypedilum</taxon>
        <taxon>Polypedilum</taxon>
    </lineage>
</organism>
<sequence>MILRSTRTILTNSFQQSLKILRNSSTKAVQLSFLEFTKGNPNKDDNLIVLHGLFGSKNNWNSLSKAFAAQTKPSRRIFAIDARNHGDSPHTEEHSYELMALDIKKFMEDQKIKKSAILGHSMGGRAVINFALKFPELIEKLVVVDISPVGKIGTSQSDIPLFIHAMKTTEIPNNYTIHQGRAVADEKLKEIINEKSLRDFLITNLTKTESGEFKWRINLDTLEKCFYEHIANFPDITNMKFDGPTLFVAGSKSDYVKPSDEPVIKKIFPNSQIEFLDAGHWVHAEKSSEFLSLVLKFLNN</sequence>
<accession>A0A9J6BG38</accession>
<dbReference type="SUPFAM" id="SSF53474">
    <property type="entry name" value="alpha/beta-Hydrolases"/>
    <property type="match status" value="1"/>
</dbReference>
<evidence type="ECO:0000256" key="7">
    <source>
        <dbReference type="ARBA" id="ARBA00044064"/>
    </source>
</evidence>
<dbReference type="Gene3D" id="3.40.50.1820">
    <property type="entry name" value="alpha/beta hydrolase"/>
    <property type="match status" value="1"/>
</dbReference>
<dbReference type="EMBL" id="JADBJN010000004">
    <property type="protein sequence ID" value="KAG5668608.1"/>
    <property type="molecule type" value="Genomic_DNA"/>
</dbReference>
<protein>
    <recommendedName>
        <fullName evidence="7">sn-1-specific diacylglycerol lipase ABHD11</fullName>
        <ecNumber evidence="3">3.1.1.116</ecNumber>
    </recommendedName>
    <alternativeName>
        <fullName evidence="4">Alpha/beta hydrolase domain-containing protein 11</fullName>
    </alternativeName>
</protein>
<dbReference type="InterPro" id="IPR000073">
    <property type="entry name" value="AB_hydrolase_1"/>
</dbReference>
<comment type="catalytic activity">
    <reaction evidence="11">
        <text>1-octadecanoyl-2-(5Z,8Z,11Z,14Z-eicosatetraenoyl)-sn-glycerol + H2O = 2-(5Z,8Z,11Z,14Z-eicosatetraenoyl)-glycerol + octadecanoate + H(+)</text>
        <dbReference type="Rhea" id="RHEA:38507"/>
        <dbReference type="ChEBI" id="CHEBI:15377"/>
        <dbReference type="ChEBI" id="CHEBI:15378"/>
        <dbReference type="ChEBI" id="CHEBI:25629"/>
        <dbReference type="ChEBI" id="CHEBI:52392"/>
        <dbReference type="ChEBI" id="CHEBI:75728"/>
    </reaction>
</comment>
<evidence type="ECO:0000256" key="1">
    <source>
        <dbReference type="ARBA" id="ARBA00008645"/>
    </source>
</evidence>
<comment type="similarity">
    <text evidence="1">Belongs to the AB hydrolase superfamily.</text>
</comment>
<evidence type="ECO:0000256" key="2">
    <source>
        <dbReference type="ARBA" id="ARBA00022801"/>
    </source>
</evidence>
<dbReference type="InterPro" id="IPR029058">
    <property type="entry name" value="AB_hydrolase_fold"/>
</dbReference>
<dbReference type="GO" id="GO:0052689">
    <property type="term" value="F:carboxylic ester hydrolase activity"/>
    <property type="evidence" value="ECO:0007669"/>
    <property type="project" value="TreeGrafter"/>
</dbReference>
<proteinExistence type="inferred from homology"/>
<dbReference type="PRINTS" id="PR00111">
    <property type="entry name" value="ABHYDROLASE"/>
</dbReference>
<evidence type="ECO:0000256" key="9">
    <source>
        <dbReference type="ARBA" id="ARBA00048504"/>
    </source>
</evidence>
<gene>
    <name evidence="13" type="ORF">PVAND_016544</name>
</gene>
<comment type="catalytic activity">
    <reaction evidence="5">
        <text>a 1,2-diacyl-sn-glycerol + H2O = a 2-acylglycerol + a fatty acid + H(+)</text>
        <dbReference type="Rhea" id="RHEA:33275"/>
        <dbReference type="ChEBI" id="CHEBI:15377"/>
        <dbReference type="ChEBI" id="CHEBI:15378"/>
        <dbReference type="ChEBI" id="CHEBI:17389"/>
        <dbReference type="ChEBI" id="CHEBI:17815"/>
        <dbReference type="ChEBI" id="CHEBI:28868"/>
        <dbReference type="EC" id="3.1.1.116"/>
    </reaction>
</comment>
<dbReference type="PANTHER" id="PTHR46118">
    <property type="entry name" value="PROTEIN ABHD11"/>
    <property type="match status" value="1"/>
</dbReference>
<dbReference type="EC" id="3.1.1.116" evidence="3"/>
<evidence type="ECO:0000256" key="6">
    <source>
        <dbReference type="ARBA" id="ARBA00043742"/>
    </source>
</evidence>
<dbReference type="OrthoDB" id="8119704at2759"/>
<comment type="catalytic activity">
    <reaction evidence="9">
        <text>1,2-didecanoylglycerol + H2O = decanoylglycerol + decanoate + H(+)</text>
        <dbReference type="Rhea" id="RHEA:48596"/>
        <dbReference type="ChEBI" id="CHEBI:11152"/>
        <dbReference type="ChEBI" id="CHEBI:15377"/>
        <dbReference type="ChEBI" id="CHEBI:15378"/>
        <dbReference type="ChEBI" id="CHEBI:27689"/>
        <dbReference type="ChEBI" id="CHEBI:90605"/>
    </reaction>
</comment>
<feature type="domain" description="AB hydrolase-1" evidence="12">
    <location>
        <begin position="47"/>
        <end position="286"/>
    </location>
</feature>
<dbReference type="GO" id="GO:0005739">
    <property type="term" value="C:mitochondrion"/>
    <property type="evidence" value="ECO:0007669"/>
    <property type="project" value="TreeGrafter"/>
</dbReference>
<evidence type="ECO:0000256" key="8">
    <source>
        <dbReference type="ARBA" id="ARBA00048283"/>
    </source>
</evidence>
<dbReference type="Pfam" id="PF00561">
    <property type="entry name" value="Abhydrolase_1"/>
    <property type="match status" value="1"/>
</dbReference>
<comment type="caution">
    <text evidence="13">The sequence shown here is derived from an EMBL/GenBank/DDBJ whole genome shotgun (WGS) entry which is preliminary data.</text>
</comment>
<keyword evidence="14" id="KW-1185">Reference proteome</keyword>
<comment type="catalytic activity">
    <reaction evidence="6">
        <text>a 1,3-diacyl-sn-glycerol + H2O = a 1-acyl-sn-glycerol + a fatty acid + H(+)</text>
        <dbReference type="Rhea" id="RHEA:38503"/>
        <dbReference type="ChEBI" id="CHEBI:15377"/>
        <dbReference type="ChEBI" id="CHEBI:15378"/>
        <dbReference type="ChEBI" id="CHEBI:28868"/>
        <dbReference type="ChEBI" id="CHEBI:64683"/>
        <dbReference type="ChEBI" id="CHEBI:77272"/>
    </reaction>
</comment>
<evidence type="ECO:0000313" key="13">
    <source>
        <dbReference type="EMBL" id="KAG5668608.1"/>
    </source>
</evidence>
<keyword evidence="2" id="KW-0378">Hydrolase</keyword>
<dbReference type="PANTHER" id="PTHR46118:SF4">
    <property type="entry name" value="PROTEIN ABHD11"/>
    <property type="match status" value="1"/>
</dbReference>
<name>A0A9J6BG38_POLVA</name>
<evidence type="ECO:0000256" key="10">
    <source>
        <dbReference type="ARBA" id="ARBA00048513"/>
    </source>
</evidence>
<evidence type="ECO:0000259" key="12">
    <source>
        <dbReference type="Pfam" id="PF00561"/>
    </source>
</evidence>
<comment type="catalytic activity">
    <reaction evidence="8">
        <text>1-octadecanoyl-2-(4Z,7Z,10Z,13Z,16Z,19Z-docosahexaenoyl)-sn-glycerol + H2O = 2-(4Z,7Z,10Z,13Z,16Z,19Z-docosahexaenoyl)-glycerol + octadecanoate + H(+)</text>
        <dbReference type="Rhea" id="RHEA:77107"/>
        <dbReference type="ChEBI" id="CHEBI:15377"/>
        <dbReference type="ChEBI" id="CHEBI:15378"/>
        <dbReference type="ChEBI" id="CHEBI:25629"/>
        <dbReference type="ChEBI" id="CHEBI:77129"/>
        <dbReference type="ChEBI" id="CHEBI:186738"/>
    </reaction>
</comment>
<evidence type="ECO:0000256" key="5">
    <source>
        <dbReference type="ARBA" id="ARBA00043667"/>
    </source>
</evidence>